<dbReference type="Gene3D" id="3.30.1360.70">
    <property type="entry name" value="Arginyl tRNA synthetase N-terminal domain"/>
    <property type="match status" value="1"/>
</dbReference>
<dbReference type="Gene3D" id="1.10.730.10">
    <property type="entry name" value="Isoleucyl-tRNA Synthetase, Domain 1"/>
    <property type="match status" value="1"/>
</dbReference>
<evidence type="ECO:0000256" key="5">
    <source>
        <dbReference type="ARBA" id="ARBA00022917"/>
    </source>
</evidence>
<protein>
    <recommendedName>
        <fullName evidence="8">Arginine--tRNA ligase</fullName>
        <ecNumber evidence="8">6.1.1.19</ecNumber>
    </recommendedName>
    <alternativeName>
        <fullName evidence="8">Arginyl-tRNA synthetase</fullName>
        <shortName evidence="8">ArgRS</shortName>
    </alternativeName>
</protein>
<dbReference type="InterPro" id="IPR036695">
    <property type="entry name" value="Arg-tRNA-synth_N_sf"/>
</dbReference>
<comment type="subcellular location">
    <subcellularLocation>
        <location evidence="8">Cytoplasm</location>
    </subcellularLocation>
</comment>
<evidence type="ECO:0000313" key="12">
    <source>
        <dbReference type="EMBL" id="AUW95202.1"/>
    </source>
</evidence>
<accession>A0ABM6RV60</accession>
<dbReference type="HAMAP" id="MF_00123">
    <property type="entry name" value="Arg_tRNA_synth"/>
    <property type="match status" value="1"/>
</dbReference>
<keyword evidence="8" id="KW-0963">Cytoplasm</keyword>
<reference evidence="12 13" key="1">
    <citation type="journal article" date="2019" name="Sci. Rep.">
        <title>Sulfobacillus thermotolerans: new insights into resistance and metabolic capacities of acidophilic chemolithotrophs.</title>
        <authorList>
            <person name="Panyushkina A.E."/>
            <person name="Babenko V.V."/>
            <person name="Nikitina A.S."/>
            <person name="Selezneva O.V."/>
            <person name="Tsaplina I.A."/>
            <person name="Letarova M.A."/>
            <person name="Kostryukova E.S."/>
            <person name="Letarov A.V."/>
        </authorList>
    </citation>
    <scope>NUCLEOTIDE SEQUENCE [LARGE SCALE GENOMIC DNA]</scope>
    <source>
        <strain evidence="12 13">Kr1</strain>
    </source>
</reference>
<dbReference type="InterPro" id="IPR001278">
    <property type="entry name" value="Arg-tRNA-ligase"/>
</dbReference>
<dbReference type="InterPro" id="IPR005148">
    <property type="entry name" value="Arg-tRNA-synth_N"/>
</dbReference>
<dbReference type="SMART" id="SM00836">
    <property type="entry name" value="DALR_1"/>
    <property type="match status" value="1"/>
</dbReference>
<keyword evidence="2 8" id="KW-0436">Ligase</keyword>
<dbReference type="SUPFAM" id="SSF52374">
    <property type="entry name" value="Nucleotidylyl transferase"/>
    <property type="match status" value="1"/>
</dbReference>
<evidence type="ECO:0000256" key="6">
    <source>
        <dbReference type="ARBA" id="ARBA00023146"/>
    </source>
</evidence>
<dbReference type="SUPFAM" id="SSF47323">
    <property type="entry name" value="Anticodon-binding domain of a subclass of class I aminoacyl-tRNA synthetases"/>
    <property type="match status" value="1"/>
</dbReference>
<dbReference type="Pfam" id="PF00750">
    <property type="entry name" value="tRNA-synt_1d"/>
    <property type="match status" value="1"/>
</dbReference>
<dbReference type="InterPro" id="IPR035684">
    <property type="entry name" value="ArgRS_core"/>
</dbReference>
<keyword evidence="3 8" id="KW-0547">Nucleotide-binding</keyword>
<evidence type="ECO:0000256" key="7">
    <source>
        <dbReference type="ARBA" id="ARBA00049339"/>
    </source>
</evidence>
<dbReference type="InterPro" id="IPR014729">
    <property type="entry name" value="Rossmann-like_a/b/a_fold"/>
</dbReference>
<keyword evidence="4 8" id="KW-0067">ATP-binding</keyword>
<feature type="domain" description="DALR anticodon binding" evidence="10">
    <location>
        <begin position="436"/>
        <end position="553"/>
    </location>
</feature>
<comment type="catalytic activity">
    <reaction evidence="7 8">
        <text>tRNA(Arg) + L-arginine + ATP = L-arginyl-tRNA(Arg) + AMP + diphosphate</text>
        <dbReference type="Rhea" id="RHEA:20301"/>
        <dbReference type="Rhea" id="RHEA-COMP:9658"/>
        <dbReference type="Rhea" id="RHEA-COMP:9673"/>
        <dbReference type="ChEBI" id="CHEBI:30616"/>
        <dbReference type="ChEBI" id="CHEBI:32682"/>
        <dbReference type="ChEBI" id="CHEBI:33019"/>
        <dbReference type="ChEBI" id="CHEBI:78442"/>
        <dbReference type="ChEBI" id="CHEBI:78513"/>
        <dbReference type="ChEBI" id="CHEBI:456215"/>
        <dbReference type="EC" id="6.1.1.19"/>
    </reaction>
</comment>
<gene>
    <name evidence="8" type="primary">argS</name>
    <name evidence="12" type="ORF">BXT84_15570</name>
</gene>
<dbReference type="EC" id="6.1.1.19" evidence="8"/>
<name>A0ABM6RV60_9FIRM</name>
<dbReference type="InterPro" id="IPR009080">
    <property type="entry name" value="tRNAsynth_Ia_anticodon-bd"/>
</dbReference>
<dbReference type="PRINTS" id="PR01038">
    <property type="entry name" value="TRNASYNTHARG"/>
</dbReference>
<comment type="similarity">
    <text evidence="1 8 9">Belongs to the class-I aminoacyl-tRNA synthetase family.</text>
</comment>
<dbReference type="Proteomes" id="UP000325292">
    <property type="component" value="Chromosome"/>
</dbReference>
<dbReference type="CDD" id="cd00671">
    <property type="entry name" value="ArgRS_core"/>
    <property type="match status" value="1"/>
</dbReference>
<keyword evidence="6 8" id="KW-0030">Aminoacyl-tRNA synthetase</keyword>
<keyword evidence="5 8" id="KW-0648">Protein biosynthesis</keyword>
<dbReference type="PANTHER" id="PTHR11956">
    <property type="entry name" value="ARGINYL-TRNA SYNTHETASE"/>
    <property type="match status" value="1"/>
</dbReference>
<keyword evidence="13" id="KW-1185">Reference proteome</keyword>
<evidence type="ECO:0000256" key="8">
    <source>
        <dbReference type="HAMAP-Rule" id="MF_00123"/>
    </source>
</evidence>
<feature type="domain" description="Arginyl tRNA synthetase N-terminal" evidence="11">
    <location>
        <begin position="5"/>
        <end position="93"/>
    </location>
</feature>
<dbReference type="EMBL" id="CP019454">
    <property type="protein sequence ID" value="AUW95202.1"/>
    <property type="molecule type" value="Genomic_DNA"/>
</dbReference>
<dbReference type="PANTHER" id="PTHR11956:SF5">
    <property type="entry name" value="ARGININE--TRNA LIGASE, CYTOPLASMIC"/>
    <property type="match status" value="1"/>
</dbReference>
<evidence type="ECO:0000256" key="4">
    <source>
        <dbReference type="ARBA" id="ARBA00022840"/>
    </source>
</evidence>
<evidence type="ECO:0000256" key="1">
    <source>
        <dbReference type="ARBA" id="ARBA00005594"/>
    </source>
</evidence>
<proteinExistence type="inferred from homology"/>
<organism evidence="12 13">
    <name type="scientific">Sulfobacillus thermotolerans</name>
    <dbReference type="NCBI Taxonomy" id="338644"/>
    <lineage>
        <taxon>Bacteria</taxon>
        <taxon>Bacillati</taxon>
        <taxon>Bacillota</taxon>
        <taxon>Clostridia</taxon>
        <taxon>Eubacteriales</taxon>
        <taxon>Clostridiales Family XVII. Incertae Sedis</taxon>
        <taxon>Sulfobacillus</taxon>
    </lineage>
</organism>
<feature type="short sequence motif" description="'HIGH' region" evidence="8">
    <location>
        <begin position="130"/>
        <end position="140"/>
    </location>
</feature>
<evidence type="ECO:0000313" key="13">
    <source>
        <dbReference type="Proteomes" id="UP000325292"/>
    </source>
</evidence>
<comment type="subunit">
    <text evidence="8">Monomer.</text>
</comment>
<evidence type="ECO:0000256" key="9">
    <source>
        <dbReference type="RuleBase" id="RU363038"/>
    </source>
</evidence>
<evidence type="ECO:0000259" key="10">
    <source>
        <dbReference type="SMART" id="SM00836"/>
    </source>
</evidence>
<dbReference type="Pfam" id="PF03485">
    <property type="entry name" value="Arg_tRNA_synt_N"/>
    <property type="match status" value="1"/>
</dbReference>
<evidence type="ECO:0000256" key="3">
    <source>
        <dbReference type="ARBA" id="ARBA00022741"/>
    </source>
</evidence>
<dbReference type="Gene3D" id="3.40.50.620">
    <property type="entry name" value="HUPs"/>
    <property type="match status" value="1"/>
</dbReference>
<dbReference type="SUPFAM" id="SSF55190">
    <property type="entry name" value="Arginyl-tRNA synthetase (ArgRS), N-terminal 'additional' domain"/>
    <property type="match status" value="1"/>
</dbReference>
<dbReference type="RefSeq" id="WP_103375922.1">
    <property type="nucleotide sequence ID" value="NZ_CP133983.1"/>
</dbReference>
<sequence length="553" mass="62077">MARLDDARFAIQEGIAQWFARQGHPELADLADVDVPTETGHGDLTTSVCLRAAKPMRTAPQALAQPLAEFLRQSIPMLASVEAAGPGFLNFTLQTPWLAQVVNDIRVQGPQYGHNDAGQGQRVLIEFVSANPTGPLVIVSGRAAAVGDAMARIMNVSGYHADREFYVNNAGNQIGKLGHAIFLRIQELQGHIIEEWPEGVYPGEYVIEVARQYLKQHPAFVAEQPTPDTLWMLGQYGAEVLRSEQEQVLKTFGVTFEHWTFEKDLRDQQAPEHIVQRLEDLGVVQEAEGAKWFMSTRFGDDKDRVLVKSDGTYTYFVPDAAYHAQKFERGYDWVIDLLGPDHHGYIGRMRALVTALGYAPDHFDVMIIQLVRLVRDGELVRMSKRGGQFVALADLIEEVGVDAARFFFLERAPNTPMDFDLGLAELKSNDNPVFYIQYAAARIHSVLRQWRESVHAELIWEPALLSQPLERRLLFVLARYPDIVRRAALDRAPQYLPKYLTELAQAFHSFYRQHRILDEAPAVTMARVALCEATLSVLSLGLGLLGISVPEHM</sequence>
<dbReference type="InterPro" id="IPR008909">
    <property type="entry name" value="DALR_anticod-bd"/>
</dbReference>
<dbReference type="Pfam" id="PF05746">
    <property type="entry name" value="DALR_1"/>
    <property type="match status" value="1"/>
</dbReference>
<dbReference type="GO" id="GO:0016874">
    <property type="term" value="F:ligase activity"/>
    <property type="evidence" value="ECO:0007669"/>
    <property type="project" value="UniProtKB-KW"/>
</dbReference>
<evidence type="ECO:0000259" key="11">
    <source>
        <dbReference type="SMART" id="SM01016"/>
    </source>
</evidence>
<dbReference type="SMART" id="SM01016">
    <property type="entry name" value="Arg_tRNA_synt_N"/>
    <property type="match status" value="1"/>
</dbReference>
<evidence type="ECO:0000256" key="2">
    <source>
        <dbReference type="ARBA" id="ARBA00022598"/>
    </source>
</evidence>
<dbReference type="NCBIfam" id="TIGR00456">
    <property type="entry name" value="argS"/>
    <property type="match status" value="1"/>
</dbReference>